<dbReference type="Proteomes" id="UP001054837">
    <property type="component" value="Unassembled WGS sequence"/>
</dbReference>
<dbReference type="AlphaFoldDB" id="A0AAV4TFX9"/>
<dbReference type="EMBL" id="BPLQ01009501">
    <property type="protein sequence ID" value="GIY44331.1"/>
    <property type="molecule type" value="Genomic_DNA"/>
</dbReference>
<dbReference type="GO" id="GO:0050220">
    <property type="term" value="F:prostaglandin-E synthase activity"/>
    <property type="evidence" value="ECO:0007669"/>
    <property type="project" value="TreeGrafter"/>
</dbReference>
<feature type="transmembrane region" description="Helical" evidence="1">
    <location>
        <begin position="50"/>
        <end position="69"/>
    </location>
</feature>
<evidence type="ECO:0000313" key="3">
    <source>
        <dbReference type="EMBL" id="GIY44331.1"/>
    </source>
</evidence>
<dbReference type="PROSITE" id="PS00195">
    <property type="entry name" value="GLUTAREDOXIN_1"/>
    <property type="match status" value="1"/>
</dbReference>
<reference evidence="3 4" key="1">
    <citation type="submission" date="2021-06" db="EMBL/GenBank/DDBJ databases">
        <title>Caerostris darwini draft genome.</title>
        <authorList>
            <person name="Kono N."/>
            <person name="Arakawa K."/>
        </authorList>
    </citation>
    <scope>NUCLEOTIDE SEQUENCE [LARGE SCALE GENOMIC DNA]</scope>
</reference>
<organism evidence="3 4">
    <name type="scientific">Caerostris darwini</name>
    <dbReference type="NCBI Taxonomy" id="1538125"/>
    <lineage>
        <taxon>Eukaryota</taxon>
        <taxon>Metazoa</taxon>
        <taxon>Ecdysozoa</taxon>
        <taxon>Arthropoda</taxon>
        <taxon>Chelicerata</taxon>
        <taxon>Arachnida</taxon>
        <taxon>Araneae</taxon>
        <taxon>Araneomorphae</taxon>
        <taxon>Entelegynae</taxon>
        <taxon>Araneoidea</taxon>
        <taxon>Araneidae</taxon>
        <taxon>Caerostris</taxon>
    </lineage>
</organism>
<dbReference type="PROSITE" id="PS50404">
    <property type="entry name" value="GST_NTER"/>
    <property type="match status" value="1"/>
</dbReference>
<keyword evidence="4" id="KW-1185">Reference proteome</keyword>
<keyword evidence="1" id="KW-0472">Membrane</keyword>
<feature type="domain" description="GST N-terminal" evidence="2">
    <location>
        <begin position="112"/>
        <end position="194"/>
    </location>
</feature>
<dbReference type="SUPFAM" id="SSF52833">
    <property type="entry name" value="Thioredoxin-like"/>
    <property type="match status" value="1"/>
</dbReference>
<dbReference type="GO" id="GO:0005739">
    <property type="term" value="C:mitochondrion"/>
    <property type="evidence" value="ECO:0007669"/>
    <property type="project" value="TreeGrafter"/>
</dbReference>
<dbReference type="PROSITE" id="PS51354">
    <property type="entry name" value="GLUTAREDOXIN_2"/>
    <property type="match status" value="1"/>
</dbReference>
<dbReference type="Gene3D" id="6.20.200.30">
    <property type="match status" value="1"/>
</dbReference>
<protein>
    <submittedName>
        <fullName evidence="3">Prostaglandin E synthase 2</fullName>
    </submittedName>
</protein>
<proteinExistence type="predicted"/>
<evidence type="ECO:0000313" key="4">
    <source>
        <dbReference type="Proteomes" id="UP001054837"/>
    </source>
</evidence>
<name>A0AAV4TFX9_9ARAC</name>
<evidence type="ECO:0000259" key="2">
    <source>
        <dbReference type="PROSITE" id="PS50404"/>
    </source>
</evidence>
<gene>
    <name evidence="3" type="primary">Ptges2</name>
    <name evidence="3" type="ORF">CDAR_313931</name>
</gene>
<evidence type="ECO:0000256" key="1">
    <source>
        <dbReference type="SAM" id="Phobius"/>
    </source>
</evidence>
<keyword evidence="1" id="KW-1133">Transmembrane helix</keyword>
<dbReference type="Pfam" id="PF13417">
    <property type="entry name" value="GST_N_3"/>
    <property type="match status" value="1"/>
</dbReference>
<keyword evidence="1" id="KW-0812">Transmembrane</keyword>
<dbReference type="Gene3D" id="3.40.30.10">
    <property type="entry name" value="Glutaredoxin"/>
    <property type="match status" value="1"/>
</dbReference>
<sequence>MASRFRIIKTHPIFNFLIPNVKQKCTVYLPQRLINSAYSAPPKREFSRKLIFGATAGAIGIGLGLYSYLSPPKSKYLAGIPLTEKADFTRNDNIMDIKPSREVSGPASALGLDLTLYQYQTCPFCCKVRAFLEFYGIPYKVIEVNPVMRQQLKFSKYKKVPILIVQEKESPKKQQLNDSTVIISILGSLFLDLPSGLDSVLKYYVPMTYKNEDGKEVEEVMNKYFLMFGDNYEKNAETYLKKERQWRKSNSYVLCWEKTEKKVFSKGRCATVII</sequence>
<comment type="caution">
    <text evidence="3">The sequence shown here is derived from an EMBL/GenBank/DDBJ whole genome shotgun (WGS) entry which is preliminary data.</text>
</comment>
<accession>A0AAV4TFX9</accession>
<dbReference type="PANTHER" id="PTHR12782">
    <property type="entry name" value="MICROSOMAL PROSTAGLANDIN E SYNTHASE-2"/>
    <property type="match status" value="1"/>
</dbReference>
<dbReference type="InterPro" id="IPR011767">
    <property type="entry name" value="GLR_AS"/>
</dbReference>
<dbReference type="PANTHER" id="PTHR12782:SF5">
    <property type="entry name" value="PROSTAGLANDIN E SYNTHASE 2"/>
    <property type="match status" value="1"/>
</dbReference>
<dbReference type="InterPro" id="IPR036249">
    <property type="entry name" value="Thioredoxin-like_sf"/>
</dbReference>
<dbReference type="InterPro" id="IPR004045">
    <property type="entry name" value="Glutathione_S-Trfase_N"/>
</dbReference>